<dbReference type="InterPro" id="IPR005532">
    <property type="entry name" value="SUMF_dom"/>
</dbReference>
<dbReference type="GO" id="GO:0004197">
    <property type="term" value="F:cysteine-type endopeptidase activity"/>
    <property type="evidence" value="ECO:0007669"/>
    <property type="project" value="InterPro"/>
</dbReference>
<accession>H1SH70</accession>
<organism evidence="3 4">
    <name type="scientific">Cupriavidus basilensis OR16</name>
    <dbReference type="NCBI Taxonomy" id="1127483"/>
    <lineage>
        <taxon>Bacteria</taxon>
        <taxon>Pseudomonadati</taxon>
        <taxon>Pseudomonadota</taxon>
        <taxon>Betaproteobacteria</taxon>
        <taxon>Burkholderiales</taxon>
        <taxon>Burkholderiaceae</taxon>
        <taxon>Cupriavidus</taxon>
    </lineage>
</organism>
<dbReference type="PANTHER" id="PTHR22576">
    <property type="entry name" value="MUCOSA ASSOCIATED LYMPHOID TISSUE LYMPHOMA TRANSLOCATION PROTEIN 1/PARACASPASE"/>
    <property type="match status" value="1"/>
</dbReference>
<feature type="domain" description="Caspase family p20" evidence="2">
    <location>
        <begin position="37"/>
        <end position="114"/>
    </location>
</feature>
<proteinExistence type="predicted"/>
<dbReference type="Gene3D" id="3.40.50.1460">
    <property type="match status" value="1"/>
</dbReference>
<comment type="caution">
    <text evidence="3">The sequence shown here is derived from an EMBL/GenBank/DDBJ whole genome shotgun (WGS) entry which is preliminary data.</text>
</comment>
<dbReference type="InterPro" id="IPR001309">
    <property type="entry name" value="Pept_C14_p20"/>
</dbReference>
<dbReference type="Gene3D" id="3.90.1580.10">
    <property type="entry name" value="paralog of FGE (formylglycine-generating enzyme)"/>
    <property type="match status" value="1"/>
</dbReference>
<feature type="compositionally biased region" description="Low complexity" evidence="1">
    <location>
        <begin position="339"/>
        <end position="361"/>
    </location>
</feature>
<protein>
    <recommendedName>
        <fullName evidence="2">Caspase family p20 domain-containing protein</fullName>
    </recommendedName>
</protein>
<dbReference type="PROSITE" id="PS50208">
    <property type="entry name" value="CASPASE_P20"/>
    <property type="match status" value="1"/>
</dbReference>
<feature type="region of interest" description="Disordered" evidence="1">
    <location>
        <begin position="550"/>
        <end position="577"/>
    </location>
</feature>
<evidence type="ECO:0000313" key="3">
    <source>
        <dbReference type="EMBL" id="EHP38144.1"/>
    </source>
</evidence>
<evidence type="ECO:0000259" key="2">
    <source>
        <dbReference type="PROSITE" id="PS50208"/>
    </source>
</evidence>
<dbReference type="PATRIC" id="fig|1127483.3.peg.7735"/>
<dbReference type="InterPro" id="IPR042095">
    <property type="entry name" value="SUMF_sf"/>
</dbReference>
<sequence length="577" mass="59659">MCLLGLAAAVRAAAGIDTPTLTPEAKHAAPAPTSAPARRLALVIGNAAYADEPLPNAADDARAMRSTLAALGFDVMLRENLDQQGMARALAEFQQRLQAAGGIGLFYFAGHGIEVADSPAMMPVDAGGRTPARLLTAGTELGAVLASMSAPRPDMHNLVILDSCLDNPYRGSAVQPPAAPANTLVAYATAPGLVATEGARHGAFTAALLRTMRVPGLDAEAAIRQAGEIVSQQTGRQQQPWMSSSLSAPLRLAAHAASTGGDAAFAPAHRKADVLVLAQHRGILPKDSDEQYELSFWDSIKNSNFASDYEAYLKAYPNGRFAPLARARIERLRAAGPQAGTPAERARAAGASSGQAAAQGTVTPPPTRAQSGKVQTPPAALAPAATTASAPPASSPAPAAQRAAASGTVIVDIKPGEVKDCPACPVLHSLPAGSFTMGSNGGDPTEKPPHHVTIGQPFAIGKFEVTVEQWGACADAGACQRIATVANASRNAPVRDVSWDDAQQYVAWLSKVSGKHYRLPTEAEWEYAARAAPQRFTGGATRCARARPTARTAANHGMPTRPPTLAPLLPMATASTT</sequence>
<dbReference type="Pfam" id="PF03781">
    <property type="entry name" value="FGE-sulfatase"/>
    <property type="match status" value="1"/>
</dbReference>
<feature type="compositionally biased region" description="Low complexity" evidence="1">
    <location>
        <begin position="566"/>
        <end position="577"/>
    </location>
</feature>
<feature type="region of interest" description="Disordered" evidence="1">
    <location>
        <begin position="335"/>
        <end position="401"/>
    </location>
</feature>
<gene>
    <name evidence="3" type="ORF">OR16_38864</name>
</gene>
<dbReference type="InterPro" id="IPR016187">
    <property type="entry name" value="CTDL_fold"/>
</dbReference>
<name>H1SH70_9BURK</name>
<evidence type="ECO:0000313" key="4">
    <source>
        <dbReference type="Proteomes" id="UP000005808"/>
    </source>
</evidence>
<dbReference type="GO" id="GO:0006508">
    <property type="term" value="P:proteolysis"/>
    <property type="evidence" value="ECO:0007669"/>
    <property type="project" value="InterPro"/>
</dbReference>
<dbReference type="InterPro" id="IPR011600">
    <property type="entry name" value="Pept_C14_caspase"/>
</dbReference>
<dbReference type="InterPro" id="IPR052039">
    <property type="entry name" value="Caspase-related_regulators"/>
</dbReference>
<feature type="compositionally biased region" description="Low complexity" evidence="1">
    <location>
        <begin position="376"/>
        <end position="401"/>
    </location>
</feature>
<reference evidence="3 4" key="1">
    <citation type="journal article" date="2012" name="J. Bacteriol.">
        <title>De Novo Genome Project of Cupriavidus basilensis OR16.</title>
        <authorList>
            <person name="Cserhati M."/>
            <person name="Kriszt B."/>
            <person name="Szoboszlay S."/>
            <person name="Toth A."/>
            <person name="Szabo I."/>
            <person name="Tancsics A."/>
            <person name="Nagy I."/>
            <person name="Horvath B."/>
            <person name="Nagy I."/>
            <person name="Kukolya J."/>
        </authorList>
    </citation>
    <scope>NUCLEOTIDE SEQUENCE [LARGE SCALE GENOMIC DNA]</scope>
    <source>
        <strain evidence="3 4">OR16</strain>
    </source>
</reference>
<dbReference type="AlphaFoldDB" id="H1SH70"/>
<dbReference type="Proteomes" id="UP000005808">
    <property type="component" value="Unassembled WGS sequence"/>
</dbReference>
<dbReference type="EMBL" id="AHJE01000143">
    <property type="protein sequence ID" value="EHP38144.1"/>
    <property type="molecule type" value="Genomic_DNA"/>
</dbReference>
<dbReference type="Pfam" id="PF00656">
    <property type="entry name" value="Peptidase_C14"/>
    <property type="match status" value="1"/>
</dbReference>
<dbReference type="SUPFAM" id="SSF52129">
    <property type="entry name" value="Caspase-like"/>
    <property type="match status" value="1"/>
</dbReference>
<dbReference type="InterPro" id="IPR029030">
    <property type="entry name" value="Caspase-like_dom_sf"/>
</dbReference>
<dbReference type="SUPFAM" id="SSF56436">
    <property type="entry name" value="C-type lectin-like"/>
    <property type="match status" value="1"/>
</dbReference>
<evidence type="ECO:0000256" key="1">
    <source>
        <dbReference type="SAM" id="MobiDB-lite"/>
    </source>
</evidence>
<dbReference type="PANTHER" id="PTHR22576:SF37">
    <property type="entry name" value="MUCOSA-ASSOCIATED LYMPHOID TISSUE LYMPHOMA TRANSLOCATION PROTEIN 1"/>
    <property type="match status" value="1"/>
</dbReference>